<proteinExistence type="predicted"/>
<dbReference type="GO" id="GO:0006508">
    <property type="term" value="P:proteolysis"/>
    <property type="evidence" value="ECO:0007669"/>
    <property type="project" value="InterPro"/>
</dbReference>
<gene>
    <name evidence="2" type="ORF">GRI89_03780</name>
</gene>
<dbReference type="GO" id="GO:0008233">
    <property type="term" value="F:peptidase activity"/>
    <property type="evidence" value="ECO:0007669"/>
    <property type="project" value="InterPro"/>
</dbReference>
<keyword evidence="1" id="KW-0732">Signal</keyword>
<evidence type="ECO:0000313" key="2">
    <source>
        <dbReference type="EMBL" id="MXO58661.1"/>
    </source>
</evidence>
<sequence>MKRTLLALATAALAAAAYAQSAPEPVQPPPHTSPWPILGTGATQGLQTASLALGPSLERGRLPQEMLADKRKLDAALGALKPQRKGTVDAYVVAIALDSDPVFAREAREAGRVLAARYDAEGRTVTLAGPDGRSAELARGSIDNLTLTLARVAEVMDPAEDVLVLYTTSHGAPDGLAYHYGDTGFGILSPYRLGSVLAELRMKRRIVLLSACFSGVFLPYLRTDDTVIVTAAAADRTSFGCQADNDWTFFGDALVNIAMRQPQGLRAAATQAQGIIAEWESTYRLDPSQPQVSIGDGVASWLSSLEARMPRKASAPVGIPSINTAIVAPPAQKRR</sequence>
<protein>
    <submittedName>
        <fullName evidence="2">Peptidase C13</fullName>
    </submittedName>
</protein>
<feature type="chain" id="PRO_5026322000" evidence="1">
    <location>
        <begin position="22"/>
        <end position="335"/>
    </location>
</feature>
<comment type="caution">
    <text evidence="2">The sequence shown here is derived from an EMBL/GenBank/DDBJ whole genome shotgun (WGS) entry which is preliminary data.</text>
</comment>
<dbReference type="Pfam" id="PF01650">
    <property type="entry name" value="Peptidase_C13"/>
    <property type="match status" value="1"/>
</dbReference>
<reference evidence="2 3" key="1">
    <citation type="submission" date="2019-12" db="EMBL/GenBank/DDBJ databases">
        <title>Genomic-based taxomic classification of the family Erythrobacteraceae.</title>
        <authorList>
            <person name="Xu L."/>
        </authorList>
    </citation>
    <scope>NUCLEOTIDE SEQUENCE [LARGE SCALE GENOMIC DNA]</scope>
    <source>
        <strain evidence="2 3">MCCC 1K01500</strain>
    </source>
</reference>
<dbReference type="EMBL" id="WTYM01000030">
    <property type="protein sequence ID" value="MXO58661.1"/>
    <property type="molecule type" value="Genomic_DNA"/>
</dbReference>
<keyword evidence="3" id="KW-1185">Reference proteome</keyword>
<dbReference type="Proteomes" id="UP000433652">
    <property type="component" value="Unassembled WGS sequence"/>
</dbReference>
<evidence type="ECO:0000313" key="3">
    <source>
        <dbReference type="Proteomes" id="UP000433652"/>
    </source>
</evidence>
<accession>A0A6I4SRR1</accession>
<organism evidence="2 3">
    <name type="scientific">Croceibacterium salegens</name>
    <dbReference type="NCBI Taxonomy" id="1737568"/>
    <lineage>
        <taxon>Bacteria</taxon>
        <taxon>Pseudomonadati</taxon>
        <taxon>Pseudomonadota</taxon>
        <taxon>Alphaproteobacteria</taxon>
        <taxon>Sphingomonadales</taxon>
        <taxon>Erythrobacteraceae</taxon>
        <taxon>Croceibacterium</taxon>
    </lineage>
</organism>
<dbReference type="Gene3D" id="3.40.50.1460">
    <property type="match status" value="1"/>
</dbReference>
<dbReference type="AlphaFoldDB" id="A0A6I4SRR1"/>
<evidence type="ECO:0000256" key="1">
    <source>
        <dbReference type="SAM" id="SignalP"/>
    </source>
</evidence>
<dbReference type="InterPro" id="IPR001096">
    <property type="entry name" value="Peptidase_C13"/>
</dbReference>
<feature type="signal peptide" evidence="1">
    <location>
        <begin position="1"/>
        <end position="21"/>
    </location>
</feature>
<dbReference type="OrthoDB" id="345222at2"/>
<dbReference type="RefSeq" id="WP_159792357.1">
    <property type="nucleotide sequence ID" value="NZ_WTYM01000030.1"/>
</dbReference>
<name>A0A6I4SRR1_9SPHN</name>